<accession>H2BYM2</accession>
<reference evidence="5" key="1">
    <citation type="journal article" date="2012" name="Stand. Genomic Sci.">
        <title>Genome sequence of the Antarctic rhodopsins-containing flavobacterium Gillisia limnaea type strain (R-8282(T)).</title>
        <authorList>
            <person name="Riedel T."/>
            <person name="Held B."/>
            <person name="Nolan M."/>
            <person name="Lucas S."/>
            <person name="Lapidus A."/>
            <person name="Tice H."/>
            <person name="Del Rio T.G."/>
            <person name="Cheng J.F."/>
            <person name="Han C."/>
            <person name="Tapia R."/>
            <person name="Goodwin L.A."/>
            <person name="Pitluck S."/>
            <person name="Liolios K."/>
            <person name="Mavromatis K."/>
            <person name="Pagani I."/>
            <person name="Ivanova N."/>
            <person name="Mikhailova N."/>
            <person name="Pati A."/>
            <person name="Chen A."/>
            <person name="Palaniappan K."/>
            <person name="Land M."/>
            <person name="Rohde M."/>
            <person name="Tindall B.J."/>
            <person name="Detter J.C."/>
            <person name="Goker M."/>
            <person name="Bristow J."/>
            <person name="Eisen J.A."/>
            <person name="Markowitz V."/>
            <person name="Hugenholtz P."/>
            <person name="Kyrpides N.C."/>
            <person name="Klenk H.P."/>
            <person name="Woyke T."/>
        </authorList>
    </citation>
    <scope>NUCLEOTIDE SEQUENCE [LARGE SCALE GENOMIC DNA]</scope>
    <source>
        <strain evidence="5">DSM 15749 / LMG 21470 / R-8282</strain>
    </source>
</reference>
<dbReference type="InterPro" id="IPR036737">
    <property type="entry name" value="OmpA-like_sf"/>
</dbReference>
<dbReference type="HOGENOM" id="CLU_016890_14_0_10"/>
<evidence type="ECO:0000313" key="4">
    <source>
        <dbReference type="EMBL" id="EHQ01143.1"/>
    </source>
</evidence>
<dbReference type="Pfam" id="PF00691">
    <property type="entry name" value="OmpA"/>
    <property type="match status" value="1"/>
</dbReference>
<dbReference type="InterPro" id="IPR006665">
    <property type="entry name" value="OmpA-like"/>
</dbReference>
<dbReference type="SUPFAM" id="SSF103088">
    <property type="entry name" value="OmpA-like"/>
    <property type="match status" value="1"/>
</dbReference>
<dbReference type="RefSeq" id="WP_006987469.1">
    <property type="nucleotide sequence ID" value="NZ_JH594606.1"/>
</dbReference>
<dbReference type="AlphaFoldDB" id="H2BYM2"/>
<evidence type="ECO:0000256" key="1">
    <source>
        <dbReference type="PROSITE-ProRule" id="PRU00473"/>
    </source>
</evidence>
<proteinExistence type="predicted"/>
<dbReference type="PANTHER" id="PTHR30329:SF21">
    <property type="entry name" value="LIPOPROTEIN YIAD-RELATED"/>
    <property type="match status" value="1"/>
</dbReference>
<feature type="coiled-coil region" evidence="2">
    <location>
        <begin position="24"/>
        <end position="72"/>
    </location>
</feature>
<gene>
    <name evidence="4" type="ORF">Gilli_0429</name>
</gene>
<dbReference type="PROSITE" id="PS51123">
    <property type="entry name" value="OMPA_2"/>
    <property type="match status" value="1"/>
</dbReference>
<keyword evidence="1" id="KW-0472">Membrane</keyword>
<dbReference type="PANTHER" id="PTHR30329">
    <property type="entry name" value="STATOR ELEMENT OF FLAGELLAR MOTOR COMPLEX"/>
    <property type="match status" value="1"/>
</dbReference>
<dbReference type="OrthoDB" id="9815217at2"/>
<dbReference type="STRING" id="865937.Gilli_0429"/>
<protein>
    <submittedName>
        <fullName evidence="4">OmpA/MotB domain protein</fullName>
    </submittedName>
</protein>
<dbReference type="eggNOG" id="COG1360">
    <property type="taxonomic scope" value="Bacteria"/>
</dbReference>
<evidence type="ECO:0000313" key="5">
    <source>
        <dbReference type="Proteomes" id="UP000003844"/>
    </source>
</evidence>
<organism evidence="4 5">
    <name type="scientific">Gillisia limnaea (strain DSM 15749 / LMG 21470 / R-8282)</name>
    <dbReference type="NCBI Taxonomy" id="865937"/>
    <lineage>
        <taxon>Bacteria</taxon>
        <taxon>Pseudomonadati</taxon>
        <taxon>Bacteroidota</taxon>
        <taxon>Flavobacteriia</taxon>
        <taxon>Flavobacteriales</taxon>
        <taxon>Flavobacteriaceae</taxon>
        <taxon>Gillisia</taxon>
    </lineage>
</organism>
<sequence length="294" mass="33014">MKRTLLVAVLSVAMLSSCVSKKKYVELETELSNTQSNLQRTAMEKEEAQRKLDAIEARVADYNAKINSLQESNDGKMEMNDLTVMSNNNKAKMRETLKKVDQEALRNAKTLEDSINLAVSYNLKQSISGDSESDDVNITIDKTVVMINVSDKLLFNSGSYRVSNKASNLMQNLADVINSEPSMEVMIEGHTDDRTIVEGSHLQDNWDLSVRRATSIVRLLQNKYNVAPEKLIAAGRSSYSPLVENSSKDNMSKNRRTRIVIIPNLDKFFALLESEQTAQVKQNQQVESTETVEN</sequence>
<dbReference type="InterPro" id="IPR050330">
    <property type="entry name" value="Bact_OuterMem_StrucFunc"/>
</dbReference>
<keyword evidence="2" id="KW-0175">Coiled coil</keyword>
<feature type="domain" description="OmpA-like" evidence="3">
    <location>
        <begin position="142"/>
        <end position="265"/>
    </location>
</feature>
<evidence type="ECO:0000259" key="3">
    <source>
        <dbReference type="PROSITE" id="PS51123"/>
    </source>
</evidence>
<dbReference type="GO" id="GO:0016020">
    <property type="term" value="C:membrane"/>
    <property type="evidence" value="ECO:0007669"/>
    <property type="project" value="UniProtKB-UniRule"/>
</dbReference>
<dbReference type="CDD" id="cd07185">
    <property type="entry name" value="OmpA_C-like"/>
    <property type="match status" value="1"/>
</dbReference>
<dbReference type="PROSITE" id="PS51257">
    <property type="entry name" value="PROKAR_LIPOPROTEIN"/>
    <property type="match status" value="1"/>
</dbReference>
<name>H2BYM2_GILLR</name>
<dbReference type="Gene3D" id="3.30.1330.60">
    <property type="entry name" value="OmpA-like domain"/>
    <property type="match status" value="1"/>
</dbReference>
<keyword evidence="5" id="KW-1185">Reference proteome</keyword>
<dbReference type="Proteomes" id="UP000003844">
    <property type="component" value="Unassembled WGS sequence"/>
</dbReference>
<evidence type="ECO:0000256" key="2">
    <source>
        <dbReference type="SAM" id="Coils"/>
    </source>
</evidence>
<dbReference type="EMBL" id="JH594606">
    <property type="protein sequence ID" value="EHQ01143.1"/>
    <property type="molecule type" value="Genomic_DNA"/>
</dbReference>